<dbReference type="AlphaFoldDB" id="A0A3P1XYB1"/>
<comment type="caution">
    <text evidence="3">The sequence shown here is derived from an EMBL/GenBank/DDBJ whole genome shotgun (WGS) entry which is preliminary data.</text>
</comment>
<dbReference type="CDD" id="cd00755">
    <property type="entry name" value="YgdL_like"/>
    <property type="match status" value="1"/>
</dbReference>
<organism evidence="3 4">
    <name type="scientific">Tannerella forsythia</name>
    <name type="common">Bacteroides forsythus</name>
    <dbReference type="NCBI Taxonomy" id="28112"/>
    <lineage>
        <taxon>Bacteria</taxon>
        <taxon>Pseudomonadati</taxon>
        <taxon>Bacteroidota</taxon>
        <taxon>Bacteroidia</taxon>
        <taxon>Bacteroidales</taxon>
        <taxon>Tannerellaceae</taxon>
        <taxon>Tannerella</taxon>
    </lineage>
</organism>
<dbReference type="PANTHER" id="PTHR43267">
    <property type="entry name" value="TRNA THREONYLCARBAMOYLADENOSINE DEHYDRATASE"/>
    <property type="match status" value="1"/>
</dbReference>
<dbReference type="GO" id="GO:0016616">
    <property type="term" value="F:oxidoreductase activity, acting on the CH-OH group of donors, NAD or NADP as acceptor"/>
    <property type="evidence" value="ECO:0007669"/>
    <property type="project" value="InterPro"/>
</dbReference>
<keyword evidence="1" id="KW-0472">Membrane</keyword>
<dbReference type="EMBL" id="RQYS01000003">
    <property type="protein sequence ID" value="RRD62936.1"/>
    <property type="molecule type" value="Genomic_DNA"/>
</dbReference>
<reference evidence="3 4" key="1">
    <citation type="submission" date="2018-11" db="EMBL/GenBank/DDBJ databases">
        <title>Genomes From Bacteria Associated with the Canine Oral Cavity: a Test Case for Automated Genome-Based Taxonomic Assignment.</title>
        <authorList>
            <person name="Coil D.A."/>
            <person name="Jospin G."/>
            <person name="Darling A.E."/>
            <person name="Wallis C."/>
            <person name="Davis I.J."/>
            <person name="Harris S."/>
            <person name="Eisen J.A."/>
            <person name="Holcombe L.J."/>
            <person name="O'Flynn C."/>
        </authorList>
    </citation>
    <scope>NUCLEOTIDE SEQUENCE [LARGE SCALE GENOMIC DNA]</scope>
    <source>
        <strain evidence="3 4">OH2617_COT-023</strain>
    </source>
</reference>
<evidence type="ECO:0000313" key="3">
    <source>
        <dbReference type="EMBL" id="RRD62936.1"/>
    </source>
</evidence>
<dbReference type="GO" id="GO:0061504">
    <property type="term" value="P:cyclic threonylcarbamoyladenosine biosynthetic process"/>
    <property type="evidence" value="ECO:0007669"/>
    <property type="project" value="TreeGrafter"/>
</dbReference>
<evidence type="ECO:0000259" key="2">
    <source>
        <dbReference type="Pfam" id="PF00899"/>
    </source>
</evidence>
<accession>A0A3P1XYB1</accession>
<dbReference type="RefSeq" id="WP_124750402.1">
    <property type="nucleotide sequence ID" value="NZ_RQYS01000003.1"/>
</dbReference>
<feature type="domain" description="THIF-type NAD/FAD binding fold" evidence="2">
    <location>
        <begin position="13"/>
        <end position="158"/>
    </location>
</feature>
<dbReference type="GO" id="GO:0061503">
    <property type="term" value="F:tRNA threonylcarbamoyladenosine dehydratase"/>
    <property type="evidence" value="ECO:0007669"/>
    <property type="project" value="TreeGrafter"/>
</dbReference>
<dbReference type="PRINTS" id="PR00086">
    <property type="entry name" value="LLDHDRGNASE"/>
</dbReference>
<protein>
    <submittedName>
        <fullName evidence="3">tRNA threonylcarbamoyladenosine dehydratase</fullName>
    </submittedName>
</protein>
<dbReference type="InterPro" id="IPR045886">
    <property type="entry name" value="ThiF/MoeB/HesA"/>
</dbReference>
<dbReference type="SUPFAM" id="SSF69572">
    <property type="entry name" value="Activating enzymes of the ubiquitin-like proteins"/>
    <property type="match status" value="1"/>
</dbReference>
<dbReference type="GO" id="GO:0008641">
    <property type="term" value="F:ubiquitin-like modifier activating enzyme activity"/>
    <property type="evidence" value="ECO:0007669"/>
    <property type="project" value="InterPro"/>
</dbReference>
<dbReference type="PANTHER" id="PTHR43267:SF1">
    <property type="entry name" value="TRNA THREONYLCARBAMOYLADENOSINE DEHYDRATASE"/>
    <property type="match status" value="1"/>
</dbReference>
<dbReference type="InterPro" id="IPR000594">
    <property type="entry name" value="ThiF_NAD_FAD-bd"/>
</dbReference>
<dbReference type="Proteomes" id="UP000278609">
    <property type="component" value="Unassembled WGS sequence"/>
</dbReference>
<sequence>MSGKANFERTELLIGGDAMRRMNAARVILLGVGGVGSWCAESLIRSGIRHLTLVDSDCVSETNINRQLPATTLTVGEAKVNVLKKRLLEINPEAEITAIQEMYNADTSASFHLDSYDYILDAIDSLEEKTHLIRTATHTDAVFFSSMGAALKMDPSRIRTAEFWKVQGCPLAAALRRKLKKGQWPGKKFACVFSDEVLENRGTLPDAAGSLSGWDARKARINGTLAHITAIFGFTLSSLVISDIYASVHTR</sequence>
<proteinExistence type="predicted"/>
<keyword evidence="1" id="KW-1133">Transmembrane helix</keyword>
<dbReference type="Gene3D" id="3.40.50.720">
    <property type="entry name" value="NAD(P)-binding Rossmann-like Domain"/>
    <property type="match status" value="1"/>
</dbReference>
<feature type="transmembrane region" description="Helical" evidence="1">
    <location>
        <begin position="225"/>
        <end position="248"/>
    </location>
</feature>
<evidence type="ECO:0000313" key="4">
    <source>
        <dbReference type="Proteomes" id="UP000278609"/>
    </source>
</evidence>
<dbReference type="GO" id="GO:0019752">
    <property type="term" value="P:carboxylic acid metabolic process"/>
    <property type="evidence" value="ECO:0007669"/>
    <property type="project" value="InterPro"/>
</dbReference>
<dbReference type="InterPro" id="IPR001557">
    <property type="entry name" value="L-lactate/malate_DH"/>
</dbReference>
<dbReference type="OrthoDB" id="9804150at2"/>
<name>A0A3P1XYB1_TANFO</name>
<gene>
    <name evidence="3" type="ORF">EII40_00930</name>
</gene>
<keyword evidence="1" id="KW-0812">Transmembrane</keyword>
<evidence type="ECO:0000256" key="1">
    <source>
        <dbReference type="SAM" id="Phobius"/>
    </source>
</evidence>
<dbReference type="InterPro" id="IPR035985">
    <property type="entry name" value="Ubiquitin-activating_enz"/>
</dbReference>
<dbReference type="Pfam" id="PF00899">
    <property type="entry name" value="ThiF"/>
    <property type="match status" value="1"/>
</dbReference>